<keyword evidence="4" id="KW-1185">Reference proteome</keyword>
<gene>
    <name evidence="3" type="ORF">O6R05_06660</name>
</gene>
<protein>
    <submittedName>
        <fullName evidence="3">Metallophosphoesterase</fullName>
    </submittedName>
</protein>
<proteinExistence type="predicted"/>
<feature type="domain" description="Calcineurin-like phosphoesterase" evidence="2">
    <location>
        <begin position="1"/>
        <end position="180"/>
    </location>
</feature>
<evidence type="ECO:0000313" key="4">
    <source>
        <dbReference type="Proteomes" id="UP001210339"/>
    </source>
</evidence>
<name>A0ABY7QSF5_9FIRM</name>
<dbReference type="EMBL" id="CP115667">
    <property type="protein sequence ID" value="WBW49677.1"/>
    <property type="molecule type" value="Genomic_DNA"/>
</dbReference>
<dbReference type="InterPro" id="IPR029052">
    <property type="entry name" value="Metallo-depent_PP-like"/>
</dbReference>
<dbReference type="Proteomes" id="UP001210339">
    <property type="component" value="Chromosome"/>
</dbReference>
<evidence type="ECO:0000259" key="2">
    <source>
        <dbReference type="Pfam" id="PF00149"/>
    </source>
</evidence>
<dbReference type="SUPFAM" id="SSF56300">
    <property type="entry name" value="Metallo-dependent phosphatases"/>
    <property type="match status" value="1"/>
</dbReference>
<dbReference type="InterPro" id="IPR004843">
    <property type="entry name" value="Calcineurin-like_PHP"/>
</dbReference>
<evidence type="ECO:0000313" key="3">
    <source>
        <dbReference type="EMBL" id="WBW49677.1"/>
    </source>
</evidence>
<accession>A0ABY7QSF5</accession>
<dbReference type="RefSeq" id="WP_271191208.1">
    <property type="nucleotide sequence ID" value="NZ_CP115667.1"/>
</dbReference>
<dbReference type="CDD" id="cd00840">
    <property type="entry name" value="MPP_Mre11_N"/>
    <property type="match status" value="1"/>
</dbReference>
<dbReference type="PANTHER" id="PTHR30337">
    <property type="entry name" value="COMPONENT OF ATP-DEPENDENT DSDNA EXONUCLEASE"/>
    <property type="match status" value="1"/>
</dbReference>
<dbReference type="InterPro" id="IPR041796">
    <property type="entry name" value="Mre11_N"/>
</dbReference>
<reference evidence="3 4" key="1">
    <citation type="submission" date="2023-01" db="EMBL/GenBank/DDBJ databases">
        <authorList>
            <person name="Lee S.H."/>
            <person name="Jung H.S."/>
            <person name="Yun J.U."/>
        </authorList>
    </citation>
    <scope>NUCLEOTIDE SEQUENCE [LARGE SCALE GENOMIC DNA]</scope>
    <source>
        <strain evidence="3 4">CBA3646</strain>
    </source>
</reference>
<organism evidence="3 4">
    <name type="scientific">Peptoniphilus equinus</name>
    <dbReference type="NCBI Taxonomy" id="3016343"/>
    <lineage>
        <taxon>Bacteria</taxon>
        <taxon>Bacillati</taxon>
        <taxon>Bacillota</taxon>
        <taxon>Tissierellia</taxon>
        <taxon>Tissierellales</taxon>
        <taxon>Peptoniphilaceae</taxon>
        <taxon>Peptoniphilus</taxon>
    </lineage>
</organism>
<sequence length="327" mass="37493">MKFLHTADLHLGRLYKEKHFKYAAQRREELWTALSNLIGYAGANDVAFILIAGDLYEADVFSAQDMERLLMLFSKFKGEIVLIGGNHDPVDSASLYRKFKLPDNVHLLEDNVFEIDDVRIYGISWNVAYDFAHDLDFDLDKNYKNIALLHGDVRDEHHFKLDVAALTDFDYVALGHIHKPHQVAPTMYYAGALAPLKFKDEGAHGFYVVDTDAMVPEFIESAKRRYVELSVDVTGLSLDTLRQKVETIVEAHNEDFLRIVFEGSSPYTDLEHLFDYPAYYLEFKNHTRPELDDDILSDPLFVKLHTLVKGESFLVAARALLETAHDY</sequence>
<keyword evidence="1" id="KW-0378">Hydrolase</keyword>
<evidence type="ECO:0000256" key="1">
    <source>
        <dbReference type="ARBA" id="ARBA00022801"/>
    </source>
</evidence>
<dbReference type="Pfam" id="PF00149">
    <property type="entry name" value="Metallophos"/>
    <property type="match status" value="1"/>
</dbReference>
<dbReference type="InterPro" id="IPR050535">
    <property type="entry name" value="DNA_Repair-Maintenance_Comp"/>
</dbReference>
<dbReference type="Gene3D" id="3.60.21.10">
    <property type="match status" value="1"/>
</dbReference>